<evidence type="ECO:0000313" key="2">
    <source>
        <dbReference type="Proteomes" id="UP000001700"/>
    </source>
</evidence>
<dbReference type="InterPro" id="IPR005651">
    <property type="entry name" value="Trm112-like"/>
</dbReference>
<keyword evidence="2" id="KW-1185">Reference proteome</keyword>
<dbReference type="eggNOG" id="COG2835">
    <property type="taxonomic scope" value="Bacteria"/>
</dbReference>
<dbReference type="RefSeq" id="WP_013087924.1">
    <property type="nucleotide sequence ID" value="NC_014109.1"/>
</dbReference>
<dbReference type="OrthoDB" id="9812205at2"/>
<sequence length="54" mass="6227">MDKFLINIIACPICTGRLVHSKKNSELICQKDRVAFPIKKNILVLMEEKSRKVI</sequence>
<dbReference type="SUPFAM" id="SSF158997">
    <property type="entry name" value="Trm112p-like"/>
    <property type="match status" value="1"/>
</dbReference>
<proteinExistence type="predicted"/>
<organism evidence="1 2">
    <name type="scientific">Riesia pediculicola (strain USDA)</name>
    <dbReference type="NCBI Taxonomy" id="515618"/>
    <lineage>
        <taxon>Bacteria</taxon>
        <taxon>Pseudomonadati</taxon>
        <taxon>Pseudomonadota</taxon>
        <taxon>Gammaproteobacteria</taxon>
        <taxon>Enterobacterales</taxon>
        <taxon>Enterobacteriaceae</taxon>
        <taxon>Candidatus Riesia</taxon>
    </lineage>
</organism>
<accession>D4G805</accession>
<dbReference type="EMBL" id="CP001085">
    <property type="protein sequence ID" value="ADD79948.1"/>
    <property type="molecule type" value="Genomic_DNA"/>
</dbReference>
<dbReference type="Proteomes" id="UP000001700">
    <property type="component" value="Chromosome"/>
</dbReference>
<dbReference type="Pfam" id="PF03966">
    <property type="entry name" value="Trm112p"/>
    <property type="match status" value="1"/>
</dbReference>
<reference evidence="1" key="1">
    <citation type="submission" date="2008-05" db="EMBL/GenBank/DDBJ databases">
        <title>Genome sequence of Riesia pediculicola USDA.</title>
        <authorList>
            <person name="Kirkness E.F."/>
        </authorList>
    </citation>
    <scope>NUCLEOTIDE SEQUENCE [LARGE SCALE GENOMIC DNA]</scope>
    <source>
        <strain evidence="1">USDA</strain>
    </source>
</reference>
<dbReference type="AlphaFoldDB" id="D4G805"/>
<dbReference type="Gene3D" id="2.20.25.10">
    <property type="match status" value="1"/>
</dbReference>
<protein>
    <submittedName>
        <fullName evidence="1">Conserved domain protein</fullName>
    </submittedName>
</protein>
<dbReference type="HOGENOM" id="CLU_155659_3_1_6"/>
<gene>
    <name evidence="1" type="ordered locus">RIEPE_0197</name>
</gene>
<name>D4G805_RIEPU</name>
<evidence type="ECO:0000313" key="1">
    <source>
        <dbReference type="EMBL" id="ADD79948.1"/>
    </source>
</evidence>
<dbReference type="KEGG" id="rip:RIEPE_0197"/>